<evidence type="ECO:0000313" key="4">
    <source>
        <dbReference type="Proteomes" id="UP000503308"/>
    </source>
</evidence>
<feature type="domain" description="Prepilin type IV endopeptidase peptidase" evidence="2">
    <location>
        <begin position="15"/>
        <end position="116"/>
    </location>
</feature>
<dbReference type="KEGG" id="rpon:G3256_04945"/>
<dbReference type="InterPro" id="IPR000045">
    <property type="entry name" value="Prepilin_IV_endopep_pep"/>
</dbReference>
<dbReference type="RefSeq" id="WP_169639767.1">
    <property type="nucleotide sequence ID" value="NZ_CP048788.1"/>
</dbReference>
<protein>
    <recommendedName>
        <fullName evidence="2">Prepilin type IV endopeptidase peptidase domain-containing protein</fullName>
    </recommendedName>
</protein>
<dbReference type="AlphaFoldDB" id="A0A858SNX1"/>
<dbReference type="EMBL" id="CP048788">
    <property type="protein sequence ID" value="QJF50549.1"/>
    <property type="molecule type" value="Genomic_DNA"/>
</dbReference>
<organism evidence="3 4">
    <name type="scientific">Roseobacter ponti</name>
    <dbReference type="NCBI Taxonomy" id="1891787"/>
    <lineage>
        <taxon>Bacteria</taxon>
        <taxon>Pseudomonadati</taxon>
        <taxon>Pseudomonadota</taxon>
        <taxon>Alphaproteobacteria</taxon>
        <taxon>Rhodobacterales</taxon>
        <taxon>Roseobacteraceae</taxon>
        <taxon>Roseobacter</taxon>
    </lineage>
</organism>
<proteinExistence type="predicted"/>
<dbReference type="Pfam" id="PF01478">
    <property type="entry name" value="Peptidase_A24"/>
    <property type="match status" value="1"/>
</dbReference>
<feature type="transmembrane region" description="Helical" evidence="1">
    <location>
        <begin position="6"/>
        <end position="24"/>
    </location>
</feature>
<evidence type="ECO:0000313" key="3">
    <source>
        <dbReference type="EMBL" id="QJF50549.1"/>
    </source>
</evidence>
<keyword evidence="1" id="KW-0472">Membrane</keyword>
<feature type="transmembrane region" description="Helical" evidence="1">
    <location>
        <begin position="143"/>
        <end position="162"/>
    </location>
</feature>
<keyword evidence="4" id="KW-1185">Reference proteome</keyword>
<dbReference type="GO" id="GO:0016020">
    <property type="term" value="C:membrane"/>
    <property type="evidence" value="ECO:0007669"/>
    <property type="project" value="InterPro"/>
</dbReference>
<accession>A0A858SNX1</accession>
<dbReference type="GO" id="GO:0004190">
    <property type="term" value="F:aspartic-type endopeptidase activity"/>
    <property type="evidence" value="ECO:0007669"/>
    <property type="project" value="InterPro"/>
</dbReference>
<dbReference type="Proteomes" id="UP000503308">
    <property type="component" value="Chromosome"/>
</dbReference>
<feature type="transmembrane region" description="Helical" evidence="1">
    <location>
        <begin position="36"/>
        <end position="52"/>
    </location>
</feature>
<sequence>MALSSFAALWFLPFVLPVCFYVSWTDLAYMKITNKAVTVLAVIFVLLGPFVLDGFTLYLWQLAQLVIVLLAGIALNAVGAFGAGDAKFAAAAAPYVALQDVAVVAVIFAVMMVAAFAAHRVVRASPLRNLAPGWKSWDAGNKFPMGLALGPTLALYLCLAALNGA</sequence>
<reference evidence="3 4" key="1">
    <citation type="submission" date="2020-02" db="EMBL/GenBank/DDBJ databases">
        <title>Genome sequence of Roseobacter ponti.</title>
        <authorList>
            <person name="Hollensteiner J."/>
            <person name="Schneider D."/>
            <person name="Poehlein A."/>
            <person name="Daniel R."/>
        </authorList>
    </citation>
    <scope>NUCLEOTIDE SEQUENCE [LARGE SCALE GENOMIC DNA]</scope>
    <source>
        <strain evidence="3 4">DSM 106830</strain>
    </source>
</reference>
<gene>
    <name evidence="3" type="ORF">G3256_04945</name>
</gene>
<feature type="transmembrane region" description="Helical" evidence="1">
    <location>
        <begin position="58"/>
        <end position="83"/>
    </location>
</feature>
<name>A0A858SNX1_9RHOB</name>
<feature type="transmembrane region" description="Helical" evidence="1">
    <location>
        <begin position="95"/>
        <end position="118"/>
    </location>
</feature>
<evidence type="ECO:0000256" key="1">
    <source>
        <dbReference type="SAM" id="Phobius"/>
    </source>
</evidence>
<keyword evidence="1" id="KW-1133">Transmembrane helix</keyword>
<dbReference type="Gene3D" id="1.20.120.1220">
    <property type="match status" value="1"/>
</dbReference>
<keyword evidence="1" id="KW-0812">Transmembrane</keyword>
<evidence type="ECO:0000259" key="2">
    <source>
        <dbReference type="Pfam" id="PF01478"/>
    </source>
</evidence>